<dbReference type="SUPFAM" id="SSF52540">
    <property type="entry name" value="P-loop containing nucleoside triphosphate hydrolases"/>
    <property type="match status" value="1"/>
</dbReference>
<keyword evidence="4 15" id="KW-0378">Hydrolase</keyword>
<organism evidence="18 19">
    <name type="scientific">Legionella brunensis</name>
    <dbReference type="NCBI Taxonomy" id="29422"/>
    <lineage>
        <taxon>Bacteria</taxon>
        <taxon>Pseudomonadati</taxon>
        <taxon>Pseudomonadota</taxon>
        <taxon>Gammaproteobacteria</taxon>
        <taxon>Legionellales</taxon>
        <taxon>Legionellaceae</taxon>
        <taxon>Legionella</taxon>
    </lineage>
</organism>
<dbReference type="PROSITE" id="PS51217">
    <property type="entry name" value="UVRD_HELICASE_CTER"/>
    <property type="match status" value="1"/>
</dbReference>
<feature type="domain" description="UvrD-like helicase C-terminal" evidence="17">
    <location>
        <begin position="497"/>
        <end position="757"/>
    </location>
</feature>
<dbReference type="PATRIC" id="fig|29422.6.peg.396"/>
<dbReference type="InterPro" id="IPR027417">
    <property type="entry name" value="P-loop_NTPase"/>
</dbReference>
<keyword evidence="6" id="KW-0269">Exonuclease</keyword>
<dbReference type="PANTHER" id="PTHR11070">
    <property type="entry name" value="UVRD / RECB / PCRA DNA HELICASE FAMILY MEMBER"/>
    <property type="match status" value="1"/>
</dbReference>
<evidence type="ECO:0000313" key="19">
    <source>
        <dbReference type="Proteomes" id="UP000054742"/>
    </source>
</evidence>
<dbReference type="STRING" id="29422.Lbru_0379"/>
<dbReference type="GO" id="GO:0043138">
    <property type="term" value="F:3'-5' DNA helicase activity"/>
    <property type="evidence" value="ECO:0007669"/>
    <property type="project" value="UniProtKB-EC"/>
</dbReference>
<keyword evidence="1" id="KW-0540">Nuclease</keyword>
<protein>
    <recommendedName>
        <fullName evidence="12">DNA 3'-5' helicase</fullName>
        <ecNumber evidence="12">5.6.2.4</ecNumber>
    </recommendedName>
    <alternativeName>
        <fullName evidence="13">DNA 3'-5' helicase II</fullName>
    </alternativeName>
</protein>
<sequence>MLKDSQQRIQATDPRRSFIVQAPAGSGKTEILTQRYLRLLSTVTAPEQIIALTFTRKAASEMRERILLALKQAVSGIKPASPHQQQTFLYAQEALARSQELNWQLLKQPGRLRIMTLDALCQTISHTIPLQEKQIPYAQIADNPQVHYQTAARSCLAHALADEAFHQPLKHLLKHLDNRQDKLLSLFSDLLASRDQWLSVLYIAKEQTQTCFEEMLKILEQHELARFKQSVPLACRTELCSLARQVAEIEANPQSPRYLLRDWENYDQLNRELGISLAALLLTSQNTLRQSFDHHVGLKRGACDNHLYDNLKSASKDLLANLGTESKFLEALLKIKDLPLPRYDPEQWQVLQALFTLLPLLAGHLHLVFNENNELDFTAVSQQALYALGNDEDPTDLALYLDNSIHHLLIDEFQDTSIQQFQLLTKLVHGWQQNDGRTLFIVGDPMQSIYRFRQAEVGLFLRAKQHGIGSVQLESLELCCNFRSTETIVNWVNQQFQTIFPKIDDIESGAISFHHSINILPSTENSYIKAYQFTDRNKEAEAVIACAIAELQNNPNDEIAILVRSRSQLIEITRLLRERQISFQGVEIEFLSKLPHLRDLWSLTQALLMPANRLAWLALLRSPFCGLPLSELHLIANLDRNKSIYYALSQLDKLSLSKESHIRLQFIYQILKNALISRHQDSIVDWIASTFKQLQGEQILTTTQQADLEQFWLLLERFTAKGQLPNLEQFKIEFNQLYSQCNNPSRLQVMTIHKSKGLEFDCVILPGLGTKSSNHDQPLFRWLKLPSSDKKDLLLISPIKPAYRDHCLVYNYLANIDAEKDSYELQRLLYVAVTRAKKRLCLFDNREKDTKGTFRSLLRNQDFIATPKETDETQPQMPPPSRYQLPIDFYLNPPVINSQEIPSTEIPYPNNARQIGIVTHELLQWICNYHPQHIQELPWPMVINRFKSMGFEEKELSEACENLRAQIDHLLNEPIGQWLTQIHEQEFNEYALLINKEGTASTRIIDRTFIHKGQRWIIDFKTGSEEVSAQRKHRQQVNEYASFFADSNHPIRCGLYYLASGTWLEWNYAEESALPV</sequence>
<dbReference type="InterPro" id="IPR000212">
    <property type="entry name" value="DNA_helicase_UvrD/REP"/>
</dbReference>
<dbReference type="EC" id="5.6.2.4" evidence="12"/>
<evidence type="ECO:0000256" key="11">
    <source>
        <dbReference type="ARBA" id="ARBA00034617"/>
    </source>
</evidence>
<evidence type="ECO:0000256" key="6">
    <source>
        <dbReference type="ARBA" id="ARBA00022839"/>
    </source>
</evidence>
<keyword evidence="9" id="KW-0234">DNA repair</keyword>
<keyword evidence="5 15" id="KW-0347">Helicase</keyword>
<keyword evidence="19" id="KW-1185">Reference proteome</keyword>
<evidence type="ECO:0000256" key="10">
    <source>
        <dbReference type="ARBA" id="ARBA00023235"/>
    </source>
</evidence>
<gene>
    <name evidence="18" type="ORF">Lbru_0379</name>
</gene>
<feature type="binding site" evidence="15">
    <location>
        <begin position="22"/>
        <end position="29"/>
    </location>
    <ligand>
        <name>ATP</name>
        <dbReference type="ChEBI" id="CHEBI:30616"/>
    </ligand>
</feature>
<dbReference type="OrthoDB" id="9810135at2"/>
<name>A0A0W0SSS9_9GAMM</name>
<dbReference type="SUPFAM" id="SSF52980">
    <property type="entry name" value="Restriction endonuclease-like"/>
    <property type="match status" value="1"/>
</dbReference>
<evidence type="ECO:0000256" key="7">
    <source>
        <dbReference type="ARBA" id="ARBA00022840"/>
    </source>
</evidence>
<evidence type="ECO:0000259" key="17">
    <source>
        <dbReference type="PROSITE" id="PS51217"/>
    </source>
</evidence>
<keyword evidence="7 15" id="KW-0067">ATP-binding</keyword>
<reference evidence="18 19" key="1">
    <citation type="submission" date="2015-11" db="EMBL/GenBank/DDBJ databases">
        <title>Genomic analysis of 38 Legionella species identifies large and diverse effector repertoires.</title>
        <authorList>
            <person name="Burstein D."/>
            <person name="Amaro F."/>
            <person name="Zusman T."/>
            <person name="Lifshitz Z."/>
            <person name="Cohen O."/>
            <person name="Gilbert J.A."/>
            <person name="Pupko T."/>
            <person name="Shuman H.A."/>
            <person name="Segal G."/>
        </authorList>
    </citation>
    <scope>NUCLEOTIDE SEQUENCE [LARGE SCALE GENOMIC DNA]</scope>
    <source>
        <strain evidence="18 19">ATCC 43878</strain>
    </source>
</reference>
<dbReference type="GO" id="GO:0003677">
    <property type="term" value="F:DNA binding"/>
    <property type="evidence" value="ECO:0007669"/>
    <property type="project" value="UniProtKB-KW"/>
</dbReference>
<dbReference type="InterPro" id="IPR014017">
    <property type="entry name" value="DNA_helicase_UvrD-like_C"/>
</dbReference>
<dbReference type="AlphaFoldDB" id="A0A0W0SSS9"/>
<comment type="caution">
    <text evidence="18">The sequence shown here is derived from an EMBL/GenBank/DDBJ whole genome shotgun (WGS) entry which is preliminary data.</text>
</comment>
<feature type="domain" description="UvrD-like helicase ATP-binding" evidence="16">
    <location>
        <begin position="1"/>
        <end position="485"/>
    </location>
</feature>
<dbReference type="GO" id="GO:0005829">
    <property type="term" value="C:cytosol"/>
    <property type="evidence" value="ECO:0007669"/>
    <property type="project" value="TreeGrafter"/>
</dbReference>
<dbReference type="InterPro" id="IPR014016">
    <property type="entry name" value="UvrD-like_ATP-bd"/>
</dbReference>
<evidence type="ECO:0000256" key="3">
    <source>
        <dbReference type="ARBA" id="ARBA00022763"/>
    </source>
</evidence>
<comment type="catalytic activity">
    <reaction evidence="11">
        <text>Couples ATP hydrolysis with the unwinding of duplex DNA by translocating in the 3'-5' direction.</text>
        <dbReference type="EC" id="5.6.2.4"/>
    </reaction>
</comment>
<dbReference type="Proteomes" id="UP000054742">
    <property type="component" value="Unassembled WGS sequence"/>
</dbReference>
<evidence type="ECO:0000313" key="18">
    <source>
        <dbReference type="EMBL" id="KTC86438.1"/>
    </source>
</evidence>
<evidence type="ECO:0000256" key="1">
    <source>
        <dbReference type="ARBA" id="ARBA00022722"/>
    </source>
</evidence>
<evidence type="ECO:0000256" key="13">
    <source>
        <dbReference type="ARBA" id="ARBA00034923"/>
    </source>
</evidence>
<evidence type="ECO:0000256" key="15">
    <source>
        <dbReference type="PROSITE-ProRule" id="PRU00560"/>
    </source>
</evidence>
<evidence type="ECO:0000256" key="8">
    <source>
        <dbReference type="ARBA" id="ARBA00023125"/>
    </source>
</evidence>
<dbReference type="RefSeq" id="WP_058440490.1">
    <property type="nucleotide sequence ID" value="NZ_CAAAHU010000020.1"/>
</dbReference>
<evidence type="ECO:0000256" key="4">
    <source>
        <dbReference type="ARBA" id="ARBA00022801"/>
    </source>
</evidence>
<dbReference type="GO" id="GO:0004527">
    <property type="term" value="F:exonuclease activity"/>
    <property type="evidence" value="ECO:0007669"/>
    <property type="project" value="UniProtKB-KW"/>
</dbReference>
<dbReference type="EMBL" id="LNXV01000004">
    <property type="protein sequence ID" value="KTC86438.1"/>
    <property type="molecule type" value="Genomic_DNA"/>
</dbReference>
<dbReference type="Gene3D" id="3.90.320.10">
    <property type="match status" value="1"/>
</dbReference>
<comment type="catalytic activity">
    <reaction evidence="14">
        <text>ATP + H2O = ADP + phosphate + H(+)</text>
        <dbReference type="Rhea" id="RHEA:13065"/>
        <dbReference type="ChEBI" id="CHEBI:15377"/>
        <dbReference type="ChEBI" id="CHEBI:15378"/>
        <dbReference type="ChEBI" id="CHEBI:30616"/>
        <dbReference type="ChEBI" id="CHEBI:43474"/>
        <dbReference type="ChEBI" id="CHEBI:456216"/>
        <dbReference type="EC" id="5.6.2.4"/>
    </reaction>
</comment>
<accession>A0A0W0SSS9</accession>
<dbReference type="PROSITE" id="PS51198">
    <property type="entry name" value="UVRD_HELICASE_ATP_BIND"/>
    <property type="match status" value="1"/>
</dbReference>
<keyword evidence="2 15" id="KW-0547">Nucleotide-binding</keyword>
<dbReference type="GO" id="GO:0033202">
    <property type="term" value="C:DNA helicase complex"/>
    <property type="evidence" value="ECO:0007669"/>
    <property type="project" value="TreeGrafter"/>
</dbReference>
<evidence type="ECO:0000256" key="12">
    <source>
        <dbReference type="ARBA" id="ARBA00034808"/>
    </source>
</evidence>
<keyword evidence="8" id="KW-0238">DNA-binding</keyword>
<evidence type="ECO:0000256" key="2">
    <source>
        <dbReference type="ARBA" id="ARBA00022741"/>
    </source>
</evidence>
<dbReference type="Pfam" id="PF13361">
    <property type="entry name" value="UvrD_C"/>
    <property type="match status" value="1"/>
</dbReference>
<evidence type="ECO:0000256" key="5">
    <source>
        <dbReference type="ARBA" id="ARBA00022806"/>
    </source>
</evidence>
<evidence type="ECO:0000256" key="9">
    <source>
        <dbReference type="ARBA" id="ARBA00023204"/>
    </source>
</evidence>
<dbReference type="Pfam" id="PF00580">
    <property type="entry name" value="UvrD-helicase"/>
    <property type="match status" value="1"/>
</dbReference>
<proteinExistence type="predicted"/>
<evidence type="ECO:0000256" key="14">
    <source>
        <dbReference type="ARBA" id="ARBA00048988"/>
    </source>
</evidence>
<evidence type="ECO:0000259" key="16">
    <source>
        <dbReference type="PROSITE" id="PS51198"/>
    </source>
</evidence>
<dbReference type="GO" id="GO:0005524">
    <property type="term" value="F:ATP binding"/>
    <property type="evidence" value="ECO:0007669"/>
    <property type="project" value="UniProtKB-UniRule"/>
</dbReference>
<dbReference type="GO" id="GO:0000725">
    <property type="term" value="P:recombinational repair"/>
    <property type="evidence" value="ECO:0007669"/>
    <property type="project" value="TreeGrafter"/>
</dbReference>
<keyword evidence="3" id="KW-0227">DNA damage</keyword>
<dbReference type="Gene3D" id="3.40.50.300">
    <property type="entry name" value="P-loop containing nucleotide triphosphate hydrolases"/>
    <property type="match status" value="3"/>
</dbReference>
<dbReference type="Gene3D" id="1.10.486.10">
    <property type="entry name" value="PCRA, domain 4"/>
    <property type="match status" value="1"/>
</dbReference>
<dbReference type="InterPro" id="IPR011604">
    <property type="entry name" value="PDDEXK-like_dom_sf"/>
</dbReference>
<dbReference type="PANTHER" id="PTHR11070:SF2">
    <property type="entry name" value="ATP-DEPENDENT DNA HELICASE SRS2"/>
    <property type="match status" value="1"/>
</dbReference>
<keyword evidence="10" id="KW-0413">Isomerase</keyword>
<dbReference type="InterPro" id="IPR011335">
    <property type="entry name" value="Restrct_endonuc-II-like"/>
</dbReference>